<dbReference type="PANTHER" id="PTHR33121:SF79">
    <property type="entry name" value="CYCLIC DI-GMP PHOSPHODIESTERASE PDED-RELATED"/>
    <property type="match status" value="1"/>
</dbReference>
<feature type="signal peptide" evidence="2">
    <location>
        <begin position="1"/>
        <end position="23"/>
    </location>
</feature>
<dbReference type="PROSITE" id="PS50883">
    <property type="entry name" value="EAL"/>
    <property type="match status" value="1"/>
</dbReference>
<dbReference type="Gene3D" id="3.20.20.450">
    <property type="entry name" value="EAL domain"/>
    <property type="match status" value="1"/>
</dbReference>
<sequence length="509" mass="57914">MFSKKNVLFASVFFILAMSLNFAWVAAETNHRMNHTAQRAVVRIDNLFFGVEHKLASIDTVKNFCSQNDRLLLEDIIFDSVSIKGISFIKNNKIICSDRSQQQNLDISSELPTNLAQRSDRISYTAYDQRRNKKNLYYLVPYKDMWVRVSLHLAYMDFWISDFGQRNMMKAQVVYGGKFIAGNKNISSRDLINHVEITSKHYPFSVALGYNSSLLLQAFNDQILFALMVASLLTALLLVMLYSYNKTRRTLESEIQQGIKNNEFTGYLQPIVCSNTERWLGAEILLRWEHPINGLTSPAEFLTIAENTGLINEITLTLLAEAGRNKTILDKISTTHYLSLNVTVSMIASPYFVHKLINIIRQFPSLQKGLVLEFTERETFTDDELTQLQSGMARLRKEGVTWALDDFGCGYSGLSRLQQLSFDILKIDRTFIAASSNAGTTPSILDSICELAKRFKCIVIAEGVETIEQADRIRQLNIECCQGYLFAKPMSVKNYIQQLQAKIVAENII</sequence>
<keyword evidence="1" id="KW-0812">Transmembrane</keyword>
<organism evidence="4 5">
    <name type="scientific">Photobacterium sanguinicancri</name>
    <dbReference type="NCBI Taxonomy" id="875932"/>
    <lineage>
        <taxon>Bacteria</taxon>
        <taxon>Pseudomonadati</taxon>
        <taxon>Pseudomonadota</taxon>
        <taxon>Gammaproteobacteria</taxon>
        <taxon>Vibrionales</taxon>
        <taxon>Vibrionaceae</taxon>
        <taxon>Photobacterium</taxon>
    </lineage>
</organism>
<name>A0ABX4FX27_9GAMM</name>
<dbReference type="InterPro" id="IPR001633">
    <property type="entry name" value="EAL_dom"/>
</dbReference>
<dbReference type="InterPro" id="IPR050706">
    <property type="entry name" value="Cyclic-di-GMP_PDE-like"/>
</dbReference>
<dbReference type="SUPFAM" id="SSF141868">
    <property type="entry name" value="EAL domain-like"/>
    <property type="match status" value="1"/>
</dbReference>
<accession>A0ABX4FX27</accession>
<dbReference type="EMBL" id="NOIF01000080">
    <property type="protein sequence ID" value="OZS43453.1"/>
    <property type="molecule type" value="Genomic_DNA"/>
</dbReference>
<keyword evidence="5" id="KW-1185">Reference proteome</keyword>
<evidence type="ECO:0000256" key="2">
    <source>
        <dbReference type="SAM" id="SignalP"/>
    </source>
</evidence>
<evidence type="ECO:0000256" key="1">
    <source>
        <dbReference type="SAM" id="Phobius"/>
    </source>
</evidence>
<gene>
    <name evidence="4" type="ORF">ASV53_13150</name>
</gene>
<dbReference type="SMART" id="SM00052">
    <property type="entry name" value="EAL"/>
    <property type="match status" value="1"/>
</dbReference>
<dbReference type="PANTHER" id="PTHR33121">
    <property type="entry name" value="CYCLIC DI-GMP PHOSPHODIESTERASE PDEF"/>
    <property type="match status" value="1"/>
</dbReference>
<dbReference type="InterPro" id="IPR035919">
    <property type="entry name" value="EAL_sf"/>
</dbReference>
<evidence type="ECO:0000259" key="3">
    <source>
        <dbReference type="PROSITE" id="PS50883"/>
    </source>
</evidence>
<feature type="transmembrane region" description="Helical" evidence="1">
    <location>
        <begin position="223"/>
        <end position="244"/>
    </location>
</feature>
<evidence type="ECO:0000313" key="4">
    <source>
        <dbReference type="EMBL" id="OZS43453.1"/>
    </source>
</evidence>
<keyword evidence="1" id="KW-0472">Membrane</keyword>
<comment type="caution">
    <text evidence="4">The sequence shown here is derived from an EMBL/GenBank/DDBJ whole genome shotgun (WGS) entry which is preliminary data.</text>
</comment>
<reference evidence="4 5" key="1">
    <citation type="journal article" date="2016" name="Antonie Van Leeuwenhoek">
        <title>Photobacterium sanguinicancri sp. nov. isolated from marine animals.</title>
        <authorList>
            <person name="Gomez-Gil B."/>
            <person name="Roque A."/>
            <person name="Rotllant G."/>
            <person name="Romalde J.L."/>
            <person name="Doce A."/>
            <person name="Eggermont M."/>
            <person name="Defoirdt T."/>
        </authorList>
    </citation>
    <scope>NUCLEOTIDE SEQUENCE [LARGE SCALE GENOMIC DNA]</scope>
    <source>
        <strain evidence="4 5">CAIM 1827</strain>
    </source>
</reference>
<protein>
    <submittedName>
        <fullName evidence="4">Diguanylate phosphodiesterase</fullName>
    </submittedName>
</protein>
<keyword evidence="1" id="KW-1133">Transmembrane helix</keyword>
<feature type="chain" id="PRO_5047426610" evidence="2">
    <location>
        <begin position="24"/>
        <end position="509"/>
    </location>
</feature>
<dbReference type="CDD" id="cd01948">
    <property type="entry name" value="EAL"/>
    <property type="match status" value="1"/>
</dbReference>
<dbReference type="Proteomes" id="UP000215999">
    <property type="component" value="Unassembled WGS sequence"/>
</dbReference>
<evidence type="ECO:0000313" key="5">
    <source>
        <dbReference type="Proteomes" id="UP000215999"/>
    </source>
</evidence>
<feature type="domain" description="EAL" evidence="3">
    <location>
        <begin position="248"/>
        <end position="503"/>
    </location>
</feature>
<proteinExistence type="predicted"/>
<keyword evidence="2" id="KW-0732">Signal</keyword>
<dbReference type="Pfam" id="PF00563">
    <property type="entry name" value="EAL"/>
    <property type="match status" value="1"/>
</dbReference>